<feature type="non-terminal residue" evidence="1">
    <location>
        <position position="294"/>
    </location>
</feature>
<comment type="caution">
    <text evidence="1">The sequence shown here is derived from an EMBL/GenBank/DDBJ whole genome shotgun (WGS) entry which is preliminary data.</text>
</comment>
<reference evidence="1 2" key="1">
    <citation type="submission" date="2019-09" db="EMBL/GenBank/DDBJ databases">
        <title>H2 Metabolism Revealed by Metagenomic Analysis in Subglacial Sediment of East Antarctica.</title>
        <authorList>
            <person name="Yang Z."/>
            <person name="Zhang Y."/>
            <person name="Lv Y."/>
            <person name="Yan W."/>
            <person name="Xiao X."/>
            <person name="Sun B."/>
            <person name="Ma H."/>
        </authorList>
    </citation>
    <scope>NUCLEOTIDE SEQUENCE [LARGE SCALE GENOMIC DNA]</scope>
    <source>
        <strain evidence="1">Bin2_2</strain>
    </source>
</reference>
<evidence type="ECO:0008006" key="3">
    <source>
        <dbReference type="Google" id="ProtNLM"/>
    </source>
</evidence>
<accession>A0A7C9TBZ0</accession>
<evidence type="ECO:0000313" key="2">
    <source>
        <dbReference type="Proteomes" id="UP000483432"/>
    </source>
</evidence>
<sequence>MFSNPSGITRALQSFRIENQALCYSNFIPKLYNWCLKLGFTRDSIMPSRAFCSDESQGVPIILLAKHFGVFPFNHGRVGGIVSVDRHGPHADHGKDLMLLQSSHVGHDPVTGEFGVYRRIHTENADNSCSCGKIGNILEWYRTEYRYARENVRLTRFDGQPVVLVDNLLLNTERKQGLFLNLERLVQHDATGKFYTLNTLSTAYALPASDALIERLGEMSWPEHGSIEIGGRLAPEDFYFKHIFANHDPFQDQLERNMLAPMPWIVSAKHPLLTAACVNTQAEFDRTYRSLAHN</sequence>
<gene>
    <name evidence="1" type="ORF">GZ085_13570</name>
</gene>
<dbReference type="Proteomes" id="UP000483432">
    <property type="component" value="Unassembled WGS sequence"/>
</dbReference>
<dbReference type="EMBL" id="JAAFGW010000262">
    <property type="protein sequence ID" value="NDP49385.1"/>
    <property type="molecule type" value="Genomic_DNA"/>
</dbReference>
<organism evidence="1 2">
    <name type="scientific">Sulfuriferula multivorans</name>
    <dbReference type="NCBI Taxonomy" id="1559896"/>
    <lineage>
        <taxon>Bacteria</taxon>
        <taxon>Pseudomonadati</taxon>
        <taxon>Pseudomonadota</taxon>
        <taxon>Betaproteobacteria</taxon>
        <taxon>Nitrosomonadales</taxon>
        <taxon>Sulfuricellaceae</taxon>
        <taxon>Sulfuriferula</taxon>
    </lineage>
</organism>
<name>A0A7C9TBZ0_9PROT</name>
<proteinExistence type="predicted"/>
<dbReference type="AlphaFoldDB" id="A0A7C9TBZ0"/>
<evidence type="ECO:0000313" key="1">
    <source>
        <dbReference type="EMBL" id="NDP49385.1"/>
    </source>
</evidence>
<protein>
    <recommendedName>
        <fullName evidence="3">Limiting CO2-inducible protein B/C beta carbonyic anhydrase domain-containing protein</fullName>
    </recommendedName>
</protein>